<keyword evidence="3 5" id="KW-1133">Transmembrane helix</keyword>
<feature type="transmembrane region" description="Helical" evidence="5">
    <location>
        <begin position="320"/>
        <end position="339"/>
    </location>
</feature>
<keyword evidence="2 5" id="KW-0812">Transmembrane</keyword>
<comment type="subcellular location">
    <subcellularLocation>
        <location evidence="1">Membrane</location>
        <topology evidence="1">Multi-pass membrane protein</topology>
    </subcellularLocation>
</comment>
<feature type="transmembrane region" description="Helical" evidence="5">
    <location>
        <begin position="6"/>
        <end position="23"/>
    </location>
</feature>
<feature type="transmembrane region" description="Helical" evidence="5">
    <location>
        <begin position="74"/>
        <end position="94"/>
    </location>
</feature>
<dbReference type="Pfam" id="PF05653">
    <property type="entry name" value="Mg_trans_NIPA"/>
    <property type="match status" value="2"/>
</dbReference>
<dbReference type="SUPFAM" id="SSF103481">
    <property type="entry name" value="Multidrug resistance efflux transporter EmrE"/>
    <property type="match status" value="1"/>
</dbReference>
<dbReference type="AlphaFoldDB" id="A0A2N1JDK9"/>
<evidence type="ECO:0000256" key="3">
    <source>
        <dbReference type="ARBA" id="ARBA00022989"/>
    </source>
</evidence>
<feature type="transmembrane region" description="Helical" evidence="5">
    <location>
        <begin position="141"/>
        <end position="161"/>
    </location>
</feature>
<accession>A0A2N1JDK9</accession>
<gene>
    <name evidence="6" type="ORF">MVES_001564</name>
</gene>
<evidence type="ECO:0000256" key="2">
    <source>
        <dbReference type="ARBA" id="ARBA00022692"/>
    </source>
</evidence>
<dbReference type="GO" id="GO:0016020">
    <property type="term" value="C:membrane"/>
    <property type="evidence" value="ECO:0007669"/>
    <property type="project" value="UniProtKB-SubCell"/>
</dbReference>
<feature type="transmembrane region" description="Helical" evidence="5">
    <location>
        <begin position="278"/>
        <end position="300"/>
    </location>
</feature>
<keyword evidence="4 5" id="KW-0472">Membrane</keyword>
<reference evidence="6 7" key="1">
    <citation type="submission" date="2017-10" db="EMBL/GenBank/DDBJ databases">
        <title>A novel species of cold-tolerant Malassezia isolated from bats.</title>
        <authorList>
            <person name="Lorch J.M."/>
            <person name="Palmer J.M."/>
            <person name="Vanderwolf K.J."/>
            <person name="Schmidt K.Z."/>
            <person name="Verant M.L."/>
            <person name="Weller T.J."/>
            <person name="Blehert D.S."/>
        </authorList>
    </citation>
    <scope>NUCLEOTIDE SEQUENCE [LARGE SCALE GENOMIC DNA]</scope>
    <source>
        <strain evidence="6 7">NWHC:44797-103</strain>
    </source>
</reference>
<keyword evidence="7" id="KW-1185">Reference proteome</keyword>
<feature type="transmembrane region" description="Helical" evidence="5">
    <location>
        <begin position="101"/>
        <end position="121"/>
    </location>
</feature>
<evidence type="ECO:0000313" key="7">
    <source>
        <dbReference type="Proteomes" id="UP000232875"/>
    </source>
</evidence>
<name>A0A2N1JDK9_9BASI</name>
<proteinExistence type="predicted"/>
<evidence type="ECO:0000313" key="6">
    <source>
        <dbReference type="EMBL" id="PKI84628.1"/>
    </source>
</evidence>
<dbReference type="PANTHER" id="PTHR12570:SF86">
    <property type="entry name" value="ADR321CP"/>
    <property type="match status" value="1"/>
</dbReference>
<evidence type="ECO:0000256" key="5">
    <source>
        <dbReference type="SAM" id="Phobius"/>
    </source>
</evidence>
<feature type="transmembrane region" description="Helical" evidence="5">
    <location>
        <begin position="351"/>
        <end position="372"/>
    </location>
</feature>
<dbReference type="GO" id="GO:0015095">
    <property type="term" value="F:magnesium ion transmembrane transporter activity"/>
    <property type="evidence" value="ECO:0007669"/>
    <property type="project" value="InterPro"/>
</dbReference>
<sequence length="472" mass="51563">MDVPIAVGVGLVASFVQSLGLTIQRRSHVHNEALPSSERRSEWQRPLWIAGFVVFLAANISGTIFQIGTLPVVILAPLGAVSLLYNALLARVLLNDFMSQHMVLGSSMIAVGAVMIGYFGNVPEQSHSLADLLALYKRPPFVAFAMLYTLVFVSMLTMAHLTEWQLLWQPTQPARKTRVPPKYRWRNYTQHLWSSPSLAPVEEVSENSSGVMSPVLDEERARLVDSLTLDTEVAKRAHGTLACPSTSKYGSIPLARAPQPAPEERICALELPVNRPTVLALAVAYSATSGSLSGMCLLLAKSGVGLLVLTMQGDNQFNNPMSWILIAVLAIAAFLQLWYLNRSLRLADPVLVCPLAFCFYNISSITLGLVYFDEFSFLGWLDIAFVTLGTALLLWGVWVISLQHTEQEAAPEEVDALAESPVQICWGPGWRDHETQVSDDALERGAASAPLAGPLFVAAAEQQTAEPRRSVD</sequence>
<organism evidence="6 7">
    <name type="scientific">Malassezia vespertilionis</name>
    <dbReference type="NCBI Taxonomy" id="2020962"/>
    <lineage>
        <taxon>Eukaryota</taxon>
        <taxon>Fungi</taxon>
        <taxon>Dikarya</taxon>
        <taxon>Basidiomycota</taxon>
        <taxon>Ustilaginomycotina</taxon>
        <taxon>Malasseziomycetes</taxon>
        <taxon>Malasseziales</taxon>
        <taxon>Malasseziaceae</taxon>
        <taxon>Malassezia</taxon>
    </lineage>
</organism>
<protein>
    <submittedName>
        <fullName evidence="6">Uncharacterized protein</fullName>
    </submittedName>
</protein>
<feature type="transmembrane region" description="Helical" evidence="5">
    <location>
        <begin position="47"/>
        <end position="68"/>
    </location>
</feature>
<dbReference type="InterPro" id="IPR037185">
    <property type="entry name" value="EmrE-like"/>
</dbReference>
<dbReference type="OrthoDB" id="2504919at2759"/>
<feature type="transmembrane region" description="Helical" evidence="5">
    <location>
        <begin position="378"/>
        <end position="400"/>
    </location>
</feature>
<dbReference type="EMBL" id="KZ454989">
    <property type="protein sequence ID" value="PKI84628.1"/>
    <property type="molecule type" value="Genomic_DNA"/>
</dbReference>
<evidence type="ECO:0000256" key="1">
    <source>
        <dbReference type="ARBA" id="ARBA00004141"/>
    </source>
</evidence>
<dbReference type="Proteomes" id="UP000232875">
    <property type="component" value="Unassembled WGS sequence"/>
</dbReference>
<evidence type="ECO:0000256" key="4">
    <source>
        <dbReference type="ARBA" id="ARBA00023136"/>
    </source>
</evidence>
<dbReference type="InterPro" id="IPR008521">
    <property type="entry name" value="Mg_trans_NIPA"/>
</dbReference>
<dbReference type="PANTHER" id="PTHR12570">
    <property type="match status" value="1"/>
</dbReference>